<comment type="caution">
    <text evidence="7">The sequence shown here is derived from an EMBL/GenBank/DDBJ whole genome shotgun (WGS) entry which is preliminary data.</text>
</comment>
<feature type="transmembrane region" description="Helical" evidence="6">
    <location>
        <begin position="12"/>
        <end position="32"/>
    </location>
</feature>
<dbReference type="InterPro" id="IPR005496">
    <property type="entry name" value="Integral_membrane_TerC"/>
</dbReference>
<dbReference type="NCBIfam" id="TIGR03717">
    <property type="entry name" value="R_switched_YjbE"/>
    <property type="match status" value="1"/>
</dbReference>
<gene>
    <name evidence="7" type="ORF">DWE98_15495</name>
</gene>
<dbReference type="GO" id="GO:0016020">
    <property type="term" value="C:membrane"/>
    <property type="evidence" value="ECO:0007669"/>
    <property type="project" value="UniProtKB-SubCell"/>
</dbReference>
<dbReference type="RefSeq" id="WP_114830189.1">
    <property type="nucleotide sequence ID" value="NZ_QQTO01000023.1"/>
</dbReference>
<protein>
    <submittedName>
        <fullName evidence="7">TerC family protein</fullName>
    </submittedName>
</protein>
<evidence type="ECO:0000256" key="3">
    <source>
        <dbReference type="ARBA" id="ARBA00022692"/>
    </source>
</evidence>
<keyword evidence="8" id="KW-1185">Reference proteome</keyword>
<feature type="transmembrane region" description="Helical" evidence="6">
    <location>
        <begin position="217"/>
        <end position="237"/>
    </location>
</feature>
<comment type="similarity">
    <text evidence="2">Belongs to the TerC family.</text>
</comment>
<keyword evidence="3 6" id="KW-0812">Transmembrane</keyword>
<keyword evidence="4 6" id="KW-1133">Transmembrane helix</keyword>
<dbReference type="PANTHER" id="PTHR30238:SF4">
    <property type="entry name" value="SLL1022 PROTEIN"/>
    <property type="match status" value="1"/>
</dbReference>
<evidence type="ECO:0000256" key="1">
    <source>
        <dbReference type="ARBA" id="ARBA00004141"/>
    </source>
</evidence>
<evidence type="ECO:0000313" key="7">
    <source>
        <dbReference type="EMBL" id="RDJ23563.1"/>
    </source>
</evidence>
<dbReference type="Pfam" id="PF03741">
    <property type="entry name" value="TerC"/>
    <property type="match status" value="1"/>
</dbReference>
<sequence>MDFSSSQFWVSLLQIIWIDLLLSGDNAVVIALACRSLPENKRKLGIWLGAGAAVGLRIAFALVVTQLLGVPYLKLIGGILLFWIAVKLAKGEEESHGEIEASDNLWKAVRTIAIADAVMSLDNVIAIAGAAKGHPELFIFGLLLSIPLIIMGAQLLTSIIERYPILIWIGAALLGWIAAEMILGDIAVLQWLQVNMPTWVEIVPKDENPLGIGPADVPHYVGSIIGALFVCALGYVLKKKPVDQPG</sequence>
<name>A0A370L3W2_9HYPH</name>
<accession>A0A370L3W2</accession>
<evidence type="ECO:0000256" key="4">
    <source>
        <dbReference type="ARBA" id="ARBA00022989"/>
    </source>
</evidence>
<feature type="transmembrane region" description="Helical" evidence="6">
    <location>
        <begin position="44"/>
        <end position="64"/>
    </location>
</feature>
<comment type="subcellular location">
    <subcellularLocation>
        <location evidence="1">Membrane</location>
        <topology evidence="1">Multi-pass membrane protein</topology>
    </subcellularLocation>
</comment>
<proteinExistence type="inferred from homology"/>
<keyword evidence="5 6" id="KW-0472">Membrane</keyword>
<feature type="transmembrane region" description="Helical" evidence="6">
    <location>
        <begin position="165"/>
        <end position="192"/>
    </location>
</feature>
<dbReference type="AlphaFoldDB" id="A0A370L3W2"/>
<dbReference type="OrthoDB" id="9807970at2"/>
<evidence type="ECO:0000313" key="8">
    <source>
        <dbReference type="Proteomes" id="UP000255207"/>
    </source>
</evidence>
<evidence type="ECO:0000256" key="5">
    <source>
        <dbReference type="ARBA" id="ARBA00023136"/>
    </source>
</evidence>
<reference evidence="8" key="1">
    <citation type="submission" date="2018-07" db="EMBL/GenBank/DDBJ databases">
        <authorList>
            <person name="Safronova V.I."/>
            <person name="Chirak E.R."/>
            <person name="Sazanova A.L."/>
        </authorList>
    </citation>
    <scope>NUCLEOTIDE SEQUENCE [LARGE SCALE GENOMIC DNA]</scope>
    <source>
        <strain evidence="8">RCAM04685</strain>
    </source>
</reference>
<dbReference type="InterPro" id="IPR022301">
    <property type="entry name" value="Integral_membrane_YjbE"/>
</dbReference>
<evidence type="ECO:0000256" key="2">
    <source>
        <dbReference type="ARBA" id="ARBA00007511"/>
    </source>
</evidence>
<feature type="transmembrane region" description="Helical" evidence="6">
    <location>
        <begin position="137"/>
        <end position="156"/>
    </location>
</feature>
<evidence type="ECO:0000256" key="6">
    <source>
        <dbReference type="SAM" id="Phobius"/>
    </source>
</evidence>
<dbReference type="Proteomes" id="UP000255207">
    <property type="component" value="Unassembled WGS sequence"/>
</dbReference>
<dbReference type="PANTHER" id="PTHR30238">
    <property type="entry name" value="MEMBRANE BOUND PREDICTED REDOX MODULATOR"/>
    <property type="match status" value="1"/>
</dbReference>
<organism evidence="7 8">
    <name type="scientific">Bosea caraganae</name>
    <dbReference type="NCBI Taxonomy" id="2763117"/>
    <lineage>
        <taxon>Bacteria</taxon>
        <taxon>Pseudomonadati</taxon>
        <taxon>Pseudomonadota</taxon>
        <taxon>Alphaproteobacteria</taxon>
        <taxon>Hyphomicrobiales</taxon>
        <taxon>Boseaceae</taxon>
        <taxon>Bosea</taxon>
    </lineage>
</organism>
<dbReference type="EMBL" id="QQTP01000008">
    <property type="protein sequence ID" value="RDJ23563.1"/>
    <property type="molecule type" value="Genomic_DNA"/>
</dbReference>